<dbReference type="Proteomes" id="UP000245119">
    <property type="component" value="Linkage Group LG5"/>
</dbReference>
<reference evidence="7 8" key="1">
    <citation type="submission" date="2018-04" db="EMBL/GenBank/DDBJ databases">
        <title>The genome of golden apple snail Pomacea canaliculata provides insight into stress tolerance and invasive adaptation.</title>
        <authorList>
            <person name="Liu C."/>
            <person name="Liu B."/>
            <person name="Ren Y."/>
            <person name="Zhang Y."/>
            <person name="Wang H."/>
            <person name="Li S."/>
            <person name="Jiang F."/>
            <person name="Yin L."/>
            <person name="Zhang G."/>
            <person name="Qian W."/>
            <person name="Fan W."/>
        </authorList>
    </citation>
    <scope>NUCLEOTIDE SEQUENCE [LARGE SCALE GENOMIC DNA]</scope>
    <source>
        <strain evidence="7">SZHN2017</strain>
        <tissue evidence="7">Muscle</tissue>
    </source>
</reference>
<evidence type="ECO:0000313" key="8">
    <source>
        <dbReference type="Proteomes" id="UP000245119"/>
    </source>
</evidence>
<dbReference type="GO" id="GO:0007017">
    <property type="term" value="P:microtubule-based process"/>
    <property type="evidence" value="ECO:0007669"/>
    <property type="project" value="InterPro"/>
</dbReference>
<evidence type="ECO:0000256" key="3">
    <source>
        <dbReference type="ARBA" id="ARBA00022490"/>
    </source>
</evidence>
<dbReference type="OMA" id="YKFGDWE"/>
<sequence length="406" mass="45653">MSDPKYANLPGIDINSPDVYETSDLPEDEQSMVKSTEELDSESVETIPLDTKAAYSTFRGKGVATSGIDFSDSISKQRRLGYISDQTEYEMGDGSAKETLMQKYQRLQHEIRELSEEVNKIREAVKDESAAEKMSPVALGKMLGYLQHQLTDLHLEKLLGPEASIDLSDPQGALRQRLLQQLNAYAPGAQSKEKSAKTASTPGSEADYVTYELYYRPEQAQFSKNARMANLEERLERLENAIGHNFDKVTVLTADTENKSLLGAVAALNSKLSLLDQANIDTVEARLQSVMHKLSQIAEKKNNSQDNPEKQQKILELFEMVKKLETVGDSLPHVVDRMVALKELHEQALQFSQAVTYLDTAQQEVKTTLDSYNDMMKQLQTRFKENMDGIKANFESLDKRMQALKK</sequence>
<keyword evidence="8" id="KW-1185">Reference proteome</keyword>
<evidence type="ECO:0000256" key="5">
    <source>
        <dbReference type="SAM" id="Coils"/>
    </source>
</evidence>
<evidence type="ECO:0000256" key="6">
    <source>
        <dbReference type="SAM" id="MobiDB-lite"/>
    </source>
</evidence>
<gene>
    <name evidence="7" type="ORF">C0Q70_09749</name>
</gene>
<evidence type="ECO:0008006" key="9">
    <source>
        <dbReference type="Google" id="ProtNLM"/>
    </source>
</evidence>
<dbReference type="GO" id="GO:0005737">
    <property type="term" value="C:cytoplasm"/>
    <property type="evidence" value="ECO:0007669"/>
    <property type="project" value="UniProtKB-SubCell"/>
</dbReference>
<comment type="similarity">
    <text evidence="2">Belongs to the dynactin subunit 2 family.</text>
</comment>
<feature type="coiled-coil region" evidence="5">
    <location>
        <begin position="221"/>
        <end position="248"/>
    </location>
</feature>
<evidence type="ECO:0000256" key="4">
    <source>
        <dbReference type="ARBA" id="ARBA00023017"/>
    </source>
</evidence>
<feature type="coiled-coil region" evidence="5">
    <location>
        <begin position="97"/>
        <end position="131"/>
    </location>
</feature>
<comment type="subcellular location">
    <subcellularLocation>
        <location evidence="1">Cytoplasm</location>
    </subcellularLocation>
</comment>
<dbReference type="GO" id="GO:0030286">
    <property type="term" value="C:dynein complex"/>
    <property type="evidence" value="ECO:0007669"/>
    <property type="project" value="UniProtKB-KW"/>
</dbReference>
<keyword evidence="4" id="KW-0243">Dynein</keyword>
<evidence type="ECO:0000256" key="1">
    <source>
        <dbReference type="ARBA" id="ARBA00004496"/>
    </source>
</evidence>
<name>A0A2T7PAP1_POMCA</name>
<dbReference type="EMBL" id="PZQS01000005">
    <property type="protein sequence ID" value="PVD30483.1"/>
    <property type="molecule type" value="Genomic_DNA"/>
</dbReference>
<dbReference type="GO" id="GO:0005869">
    <property type="term" value="C:dynactin complex"/>
    <property type="evidence" value="ECO:0007669"/>
    <property type="project" value="InterPro"/>
</dbReference>
<dbReference type="STRING" id="400727.A0A2T7PAP1"/>
<feature type="region of interest" description="Disordered" evidence="6">
    <location>
        <begin position="1"/>
        <end position="44"/>
    </location>
</feature>
<evidence type="ECO:0000256" key="2">
    <source>
        <dbReference type="ARBA" id="ARBA00006176"/>
    </source>
</evidence>
<proteinExistence type="inferred from homology"/>
<keyword evidence="3" id="KW-0963">Cytoplasm</keyword>
<keyword evidence="5" id="KW-0175">Coiled coil</keyword>
<organism evidence="7 8">
    <name type="scientific">Pomacea canaliculata</name>
    <name type="common">Golden apple snail</name>
    <dbReference type="NCBI Taxonomy" id="400727"/>
    <lineage>
        <taxon>Eukaryota</taxon>
        <taxon>Metazoa</taxon>
        <taxon>Spiralia</taxon>
        <taxon>Lophotrochozoa</taxon>
        <taxon>Mollusca</taxon>
        <taxon>Gastropoda</taxon>
        <taxon>Caenogastropoda</taxon>
        <taxon>Architaenioglossa</taxon>
        <taxon>Ampullarioidea</taxon>
        <taxon>Ampullariidae</taxon>
        <taxon>Pomacea</taxon>
    </lineage>
</organism>
<dbReference type="AlphaFoldDB" id="A0A2T7PAP1"/>
<dbReference type="Pfam" id="PF04912">
    <property type="entry name" value="Dynamitin"/>
    <property type="match status" value="1"/>
</dbReference>
<dbReference type="InterPro" id="IPR028133">
    <property type="entry name" value="Dynamitin"/>
</dbReference>
<accession>A0A2T7PAP1</accession>
<comment type="caution">
    <text evidence="7">The sequence shown here is derived from an EMBL/GenBank/DDBJ whole genome shotgun (WGS) entry which is preliminary data.</text>
</comment>
<dbReference type="PANTHER" id="PTHR15346">
    <property type="entry name" value="DYNACTIN SUBUNIT"/>
    <property type="match status" value="1"/>
</dbReference>
<dbReference type="OrthoDB" id="4977at2759"/>
<evidence type="ECO:0000313" key="7">
    <source>
        <dbReference type="EMBL" id="PVD30483.1"/>
    </source>
</evidence>
<protein>
    <recommendedName>
        <fullName evidence="9">Dynactin subunit 2</fullName>
    </recommendedName>
</protein>